<evidence type="ECO:0008006" key="4">
    <source>
        <dbReference type="Google" id="ProtNLM"/>
    </source>
</evidence>
<accession>A0ABD2HZG7</accession>
<name>A0ABD2HZG7_9BILA</name>
<protein>
    <recommendedName>
        <fullName evidence="4">Effector protein</fullName>
    </recommendedName>
</protein>
<evidence type="ECO:0000313" key="2">
    <source>
        <dbReference type="EMBL" id="KAL3069248.1"/>
    </source>
</evidence>
<evidence type="ECO:0000256" key="1">
    <source>
        <dbReference type="SAM" id="SignalP"/>
    </source>
</evidence>
<feature type="chain" id="PRO_5044834120" description="Effector protein" evidence="1">
    <location>
        <begin position="20"/>
        <end position="349"/>
    </location>
</feature>
<sequence>MRCSFCPLFSVLLPSLLLSLPFAFFAFDASSSDDPLVNEAVEKFIEEENKYYESLGRKGGDKCDVYYDPQNGKCAWWNSGKQMYERPALEYASWDKISCLHNLHSHIFTHVCGDQLYEQIKYCAKVKFFNNVDPQKGGAVERREDILLLLIDGCISCIRDTSNDDTDGDDPPISVIMKISYTMPEGSFFSACSEQTLENDLFSTSFPYNASITTAKVAEAELPKITDNEIIIGPLIGQRTFAIPILLVGRQCRGMFSEDAPIGGFGDVKLTVEHNCTADKTNQQIDQQLTKWLQINTFKHNVAELRRVHVDLGEHRLGQFSGQTGKYEYNAEKQMMEFENLEVEKDDGF</sequence>
<proteinExistence type="predicted"/>
<feature type="signal peptide" evidence="1">
    <location>
        <begin position="1"/>
        <end position="19"/>
    </location>
</feature>
<comment type="caution">
    <text evidence="2">The sequence shown here is derived from an EMBL/GenBank/DDBJ whole genome shotgun (WGS) entry which is preliminary data.</text>
</comment>
<dbReference type="EMBL" id="JBICBT010001397">
    <property type="protein sequence ID" value="KAL3069248.1"/>
    <property type="molecule type" value="Genomic_DNA"/>
</dbReference>
<keyword evidence="1" id="KW-0732">Signal</keyword>
<organism evidence="2 3">
    <name type="scientific">Heterodera trifolii</name>
    <dbReference type="NCBI Taxonomy" id="157864"/>
    <lineage>
        <taxon>Eukaryota</taxon>
        <taxon>Metazoa</taxon>
        <taxon>Ecdysozoa</taxon>
        <taxon>Nematoda</taxon>
        <taxon>Chromadorea</taxon>
        <taxon>Rhabditida</taxon>
        <taxon>Tylenchina</taxon>
        <taxon>Tylenchomorpha</taxon>
        <taxon>Tylenchoidea</taxon>
        <taxon>Heteroderidae</taxon>
        <taxon>Heteroderinae</taxon>
        <taxon>Heterodera</taxon>
    </lineage>
</organism>
<dbReference type="Proteomes" id="UP001620626">
    <property type="component" value="Unassembled WGS sequence"/>
</dbReference>
<keyword evidence="3" id="KW-1185">Reference proteome</keyword>
<gene>
    <name evidence="2" type="ORF">niasHT_034478</name>
</gene>
<evidence type="ECO:0000313" key="3">
    <source>
        <dbReference type="Proteomes" id="UP001620626"/>
    </source>
</evidence>
<dbReference type="AlphaFoldDB" id="A0ABD2HZG7"/>
<reference evidence="2 3" key="1">
    <citation type="submission" date="2024-10" db="EMBL/GenBank/DDBJ databases">
        <authorList>
            <person name="Kim D."/>
        </authorList>
    </citation>
    <scope>NUCLEOTIDE SEQUENCE [LARGE SCALE GENOMIC DNA]</scope>
    <source>
        <strain evidence="2">BH-2024</strain>
    </source>
</reference>